<proteinExistence type="predicted"/>
<protein>
    <submittedName>
        <fullName evidence="1">Uncharacterized protein</fullName>
    </submittedName>
</protein>
<organism evidence="1">
    <name type="scientific">Anguilla anguilla</name>
    <name type="common">European freshwater eel</name>
    <name type="synonym">Muraena anguilla</name>
    <dbReference type="NCBI Taxonomy" id="7936"/>
    <lineage>
        <taxon>Eukaryota</taxon>
        <taxon>Metazoa</taxon>
        <taxon>Chordata</taxon>
        <taxon>Craniata</taxon>
        <taxon>Vertebrata</taxon>
        <taxon>Euteleostomi</taxon>
        <taxon>Actinopterygii</taxon>
        <taxon>Neopterygii</taxon>
        <taxon>Teleostei</taxon>
        <taxon>Anguilliformes</taxon>
        <taxon>Anguillidae</taxon>
        <taxon>Anguilla</taxon>
    </lineage>
</organism>
<sequence length="70" mass="8079">MLSSLLHMVDQCTHHSFLVPILNLILIRNISKCFVQNQNPFLNDKMAELQLCKSERVNHQLDFLVSLGTK</sequence>
<reference evidence="1" key="2">
    <citation type="journal article" date="2015" name="Fish Shellfish Immunol.">
        <title>Early steps in the European eel (Anguilla anguilla)-Vibrio vulnificus interaction in the gills: Role of the RtxA13 toxin.</title>
        <authorList>
            <person name="Callol A."/>
            <person name="Pajuelo D."/>
            <person name="Ebbesson L."/>
            <person name="Teles M."/>
            <person name="MacKenzie S."/>
            <person name="Amaro C."/>
        </authorList>
    </citation>
    <scope>NUCLEOTIDE SEQUENCE</scope>
</reference>
<name>A0A0E9WNU0_ANGAN</name>
<reference evidence="1" key="1">
    <citation type="submission" date="2014-11" db="EMBL/GenBank/DDBJ databases">
        <authorList>
            <person name="Amaro Gonzalez C."/>
        </authorList>
    </citation>
    <scope>NUCLEOTIDE SEQUENCE</scope>
</reference>
<evidence type="ECO:0000313" key="1">
    <source>
        <dbReference type="EMBL" id="JAH92027.1"/>
    </source>
</evidence>
<dbReference type="AlphaFoldDB" id="A0A0E9WNU0"/>
<accession>A0A0E9WNU0</accession>
<dbReference type="EMBL" id="GBXM01016550">
    <property type="protein sequence ID" value="JAH92027.1"/>
    <property type="molecule type" value="Transcribed_RNA"/>
</dbReference>